<keyword evidence="1" id="KW-0802">TPR repeat</keyword>
<evidence type="ECO:0000259" key="2">
    <source>
        <dbReference type="Pfam" id="PF18023"/>
    </source>
</evidence>
<name>A0A1B6FPK8_9HEMI</name>
<reference evidence="3" key="1">
    <citation type="submission" date="2015-11" db="EMBL/GenBank/DDBJ databases">
        <title>De novo transcriptome assembly of four potential Pierce s Disease insect vectors from Arizona vineyards.</title>
        <authorList>
            <person name="Tassone E.E."/>
        </authorList>
    </citation>
    <scope>NUCLEOTIDE SEQUENCE</scope>
</reference>
<dbReference type="PANTHER" id="PTHR46512:SF10">
    <property type="entry name" value="FK506-BINDING PROTEIN-LIKE"/>
    <property type="match status" value="1"/>
</dbReference>
<dbReference type="InterPro" id="IPR050754">
    <property type="entry name" value="FKBP4/5/8-like"/>
</dbReference>
<dbReference type="PANTHER" id="PTHR46512">
    <property type="entry name" value="PEPTIDYLPROLYL ISOMERASE"/>
    <property type="match status" value="1"/>
</dbReference>
<sequence>MALCSEKWSFGGGVCVKTVTSKGIIGERPKENATCEIIISLESGGHLQCTESEYLKENFSGTVVVGNADCEVDRQVERCVRTMVPNEQCLLAISFKEFPSTVTLSVVLSSFSQFPDIFEWTREEKLAVARQHKQRGVQLFQAGRLSDSFLKFNKAVKLVITVGIEDSEASDLYLQVCNNMAWCHLKQGHTIHALTLCNKVLNVDPSNVKALLRRSEAYNRLNDVKLAVLDLRQVRKLEPNNGVAKERLILLQHKLELENIKYANVIKRMFQ</sequence>
<gene>
    <name evidence="4" type="ORF">g.30328</name>
    <name evidence="3" type="ORF">g.30329</name>
</gene>
<dbReference type="EMBL" id="GECZ01017659">
    <property type="protein sequence ID" value="JAS52110.1"/>
    <property type="molecule type" value="Transcribed_RNA"/>
</dbReference>
<dbReference type="SMART" id="SM00028">
    <property type="entry name" value="TPR"/>
    <property type="match status" value="3"/>
</dbReference>
<dbReference type="Gene3D" id="2.40.30.320">
    <property type="match status" value="1"/>
</dbReference>
<dbReference type="Gene3D" id="1.25.40.10">
    <property type="entry name" value="Tetratricopeptide repeat domain"/>
    <property type="match status" value="1"/>
</dbReference>
<dbReference type="InterPro" id="IPR011990">
    <property type="entry name" value="TPR-like_helical_dom_sf"/>
</dbReference>
<organism evidence="3">
    <name type="scientific">Cuerna arida</name>
    <dbReference type="NCBI Taxonomy" id="1464854"/>
    <lineage>
        <taxon>Eukaryota</taxon>
        <taxon>Metazoa</taxon>
        <taxon>Ecdysozoa</taxon>
        <taxon>Arthropoda</taxon>
        <taxon>Hexapoda</taxon>
        <taxon>Insecta</taxon>
        <taxon>Pterygota</taxon>
        <taxon>Neoptera</taxon>
        <taxon>Paraneoptera</taxon>
        <taxon>Hemiptera</taxon>
        <taxon>Auchenorrhyncha</taxon>
        <taxon>Membracoidea</taxon>
        <taxon>Cicadellidae</taxon>
        <taxon>Cicadellinae</taxon>
        <taxon>Proconiini</taxon>
        <taxon>Cuerna</taxon>
    </lineage>
</organism>
<evidence type="ECO:0000313" key="4">
    <source>
        <dbReference type="EMBL" id="JAS67609.1"/>
    </source>
</evidence>
<dbReference type="InterPro" id="IPR040478">
    <property type="entry name" value="FKBP_N_2"/>
</dbReference>
<evidence type="ECO:0000313" key="3">
    <source>
        <dbReference type="EMBL" id="JAS52110.1"/>
    </source>
</evidence>
<protein>
    <recommendedName>
        <fullName evidence="2">BDBT FKBP like N-terminal domain-containing protein</fullName>
    </recommendedName>
</protein>
<dbReference type="InterPro" id="IPR019734">
    <property type="entry name" value="TPR_rpt"/>
</dbReference>
<feature type="domain" description="BDBT FKBP like N-terminal" evidence="2">
    <location>
        <begin position="16"/>
        <end position="109"/>
    </location>
</feature>
<dbReference type="PROSITE" id="PS50005">
    <property type="entry name" value="TPR"/>
    <property type="match status" value="1"/>
</dbReference>
<dbReference type="EMBL" id="GECZ01002160">
    <property type="protein sequence ID" value="JAS67609.1"/>
    <property type="molecule type" value="Transcribed_RNA"/>
</dbReference>
<dbReference type="SUPFAM" id="SSF48452">
    <property type="entry name" value="TPR-like"/>
    <property type="match status" value="1"/>
</dbReference>
<dbReference type="Pfam" id="PF18023">
    <property type="entry name" value="FKBP_N_2"/>
    <property type="match status" value="1"/>
</dbReference>
<evidence type="ECO:0000256" key="1">
    <source>
        <dbReference type="PROSITE-ProRule" id="PRU00339"/>
    </source>
</evidence>
<proteinExistence type="predicted"/>
<dbReference type="AlphaFoldDB" id="A0A1B6FPK8"/>
<feature type="repeat" description="TPR" evidence="1">
    <location>
        <begin position="208"/>
        <end position="241"/>
    </location>
</feature>
<accession>A0A1B6FPK8</accession>